<dbReference type="GO" id="GO:0046512">
    <property type="term" value="P:sphingosine biosynthetic process"/>
    <property type="evidence" value="ECO:0007669"/>
    <property type="project" value="TreeGrafter"/>
</dbReference>
<dbReference type="GO" id="GO:0005737">
    <property type="term" value="C:cytoplasm"/>
    <property type="evidence" value="ECO:0007669"/>
    <property type="project" value="TreeGrafter"/>
</dbReference>
<dbReference type="Pfam" id="PF00781">
    <property type="entry name" value="DAGK_cat"/>
    <property type="match status" value="1"/>
</dbReference>
<keyword evidence="7" id="KW-1185">Reference proteome</keyword>
<dbReference type="PROSITE" id="PS50146">
    <property type="entry name" value="DAGK"/>
    <property type="match status" value="1"/>
</dbReference>
<reference evidence="6" key="1">
    <citation type="submission" date="2021-12" db="EMBL/GenBank/DDBJ databases">
        <authorList>
            <person name="King R."/>
        </authorList>
    </citation>
    <scope>NUCLEOTIDE SEQUENCE</scope>
</reference>
<keyword evidence="3" id="KW-0418">Kinase</keyword>
<sequence length="608" mass="68740">MAVNDDESPMNPILEETFYILSKKNCVYKVKLLKVGICLQKERNGLLTSEIVLLDDIIGSRCMRSKRRASDNCVCGPTSNFKSDPQVVDLNSLDGDENDISAYLYIYAYILKNFKMKSGKKRERMTITLRFRSYDRFEDNMREAQKWRNALSHLILMRRAASQLLDLDEKFLHSPRSSSINKLLIILNPRSGMCKARDIYQQKFVPLLMEADIPFDLHVTRFHNDARQLIRSSNLYQWQRGIIVMGGDGIMYEILNGIMERLDWHRALENLTLGIIPCGSGNGLAKSISYSCNEPFDENPVLVSSLNILCGIKAPLDLMRFESKSKTVFSFLSVGWGLIADIDIESERLRVLGSPRFTIWSLARIIGLRKNEGRLSFLRISDEKLQGKVHRENLTATLTRSFSDCLTDFSSPLSSYRSLNQLDSLNLETKERLDHSRRDSFHSLCSRKSTYLSAHESDYLSLSDDCNNSNTQMFGPPSQIPALTQPVPPHWTVYEGEFVMVHAVSVSHIAADCLIAPDAKMSDSVIWLIVIRAGISRTHLFQCLIGLSSGAHVNVPGVEVIPVQAFRLEPKSTGSHIVVDGELLDYEPFQVEIVPGIASVYSRQGQEK</sequence>
<dbReference type="InterPro" id="IPR001206">
    <property type="entry name" value="Diacylglycerol_kinase_cat_dom"/>
</dbReference>
<evidence type="ECO:0000313" key="7">
    <source>
        <dbReference type="Proteomes" id="UP001152759"/>
    </source>
</evidence>
<dbReference type="Pfam" id="PF19279">
    <property type="entry name" value="YegS_C"/>
    <property type="match status" value="1"/>
</dbReference>
<dbReference type="Gene3D" id="2.60.200.40">
    <property type="match status" value="1"/>
</dbReference>
<dbReference type="InterPro" id="IPR045540">
    <property type="entry name" value="YegS/DAGK_C"/>
</dbReference>
<evidence type="ECO:0000259" key="5">
    <source>
        <dbReference type="PROSITE" id="PS50146"/>
    </source>
</evidence>
<keyword evidence="4" id="KW-0067">ATP-binding</keyword>
<keyword evidence="2" id="KW-0547">Nucleotide-binding</keyword>
<gene>
    <name evidence="6" type="ORF">BEMITA_LOCUS4033</name>
</gene>
<dbReference type="PANTHER" id="PTHR12358:SF112">
    <property type="entry name" value="LD11247P-RELATED"/>
    <property type="match status" value="1"/>
</dbReference>
<proteinExistence type="predicted"/>
<dbReference type="GO" id="GO:0001727">
    <property type="term" value="F:lipid kinase activity"/>
    <property type="evidence" value="ECO:0007669"/>
    <property type="project" value="TreeGrafter"/>
</dbReference>
<organism evidence="6 7">
    <name type="scientific">Bemisia tabaci</name>
    <name type="common">Sweetpotato whitefly</name>
    <name type="synonym">Aleurodes tabaci</name>
    <dbReference type="NCBI Taxonomy" id="7038"/>
    <lineage>
        <taxon>Eukaryota</taxon>
        <taxon>Metazoa</taxon>
        <taxon>Ecdysozoa</taxon>
        <taxon>Arthropoda</taxon>
        <taxon>Hexapoda</taxon>
        <taxon>Insecta</taxon>
        <taxon>Pterygota</taxon>
        <taxon>Neoptera</taxon>
        <taxon>Paraneoptera</taxon>
        <taxon>Hemiptera</taxon>
        <taxon>Sternorrhyncha</taxon>
        <taxon>Aleyrodoidea</taxon>
        <taxon>Aleyrodidae</taxon>
        <taxon>Aleyrodinae</taxon>
        <taxon>Bemisia</taxon>
    </lineage>
</organism>
<dbReference type="InterPro" id="IPR016064">
    <property type="entry name" value="NAD/diacylglycerol_kinase_sf"/>
</dbReference>
<dbReference type="EMBL" id="OU963863">
    <property type="protein sequence ID" value="CAH0765883.1"/>
    <property type="molecule type" value="Genomic_DNA"/>
</dbReference>
<keyword evidence="1" id="KW-0808">Transferase</keyword>
<name>A0A9P0C3Q1_BEMTA</name>
<dbReference type="Gene3D" id="3.40.50.10330">
    <property type="entry name" value="Probable inorganic polyphosphate/atp-NAD kinase, domain 1"/>
    <property type="match status" value="1"/>
</dbReference>
<dbReference type="Proteomes" id="UP001152759">
    <property type="component" value="Chromosome 2"/>
</dbReference>
<evidence type="ECO:0000313" key="6">
    <source>
        <dbReference type="EMBL" id="CAH0765883.1"/>
    </source>
</evidence>
<dbReference type="SUPFAM" id="SSF111331">
    <property type="entry name" value="NAD kinase/diacylglycerol kinase-like"/>
    <property type="match status" value="1"/>
</dbReference>
<evidence type="ECO:0000256" key="2">
    <source>
        <dbReference type="ARBA" id="ARBA00022741"/>
    </source>
</evidence>
<protein>
    <recommendedName>
        <fullName evidence="5">DAGKc domain-containing protein</fullName>
    </recommendedName>
</protein>
<dbReference type="AlphaFoldDB" id="A0A9P0C3Q1"/>
<dbReference type="InterPro" id="IPR050187">
    <property type="entry name" value="Lipid_Phosphate_FormReg"/>
</dbReference>
<accession>A0A9P0C3Q1</accession>
<dbReference type="GO" id="GO:0005524">
    <property type="term" value="F:ATP binding"/>
    <property type="evidence" value="ECO:0007669"/>
    <property type="project" value="UniProtKB-KW"/>
</dbReference>
<evidence type="ECO:0000256" key="3">
    <source>
        <dbReference type="ARBA" id="ARBA00022777"/>
    </source>
</evidence>
<dbReference type="InterPro" id="IPR017438">
    <property type="entry name" value="ATP-NAD_kinase_N"/>
</dbReference>
<evidence type="ECO:0000256" key="1">
    <source>
        <dbReference type="ARBA" id="ARBA00022679"/>
    </source>
</evidence>
<dbReference type="GO" id="GO:0016020">
    <property type="term" value="C:membrane"/>
    <property type="evidence" value="ECO:0007669"/>
    <property type="project" value="TreeGrafter"/>
</dbReference>
<feature type="domain" description="DAGKc" evidence="5">
    <location>
        <begin position="178"/>
        <end position="325"/>
    </location>
</feature>
<evidence type="ECO:0000256" key="4">
    <source>
        <dbReference type="ARBA" id="ARBA00022840"/>
    </source>
</evidence>
<dbReference type="SMART" id="SM00046">
    <property type="entry name" value="DAGKc"/>
    <property type="match status" value="1"/>
</dbReference>
<dbReference type="PANTHER" id="PTHR12358">
    <property type="entry name" value="SPHINGOSINE KINASE"/>
    <property type="match status" value="1"/>
</dbReference>